<sequence>MRYKCSSEHTHDDASKPPLSGVLAYGPRFLIEDVSLGCSSLEPKKDKTDQQANGSISPSGDSPALPPPDATSNKPERPSSLGPGKLTRRLLCYHSEHCMSHSSPPRPSALTNTQGEGQSVGTPPPTERQPHPSTLTLSELPEPPIPVSEIGPIPPPPMFSSPSPTMLLRQGQPISQGQGLHNAVPLDLSDFIYEERAAVV</sequence>
<feature type="region of interest" description="Disordered" evidence="1">
    <location>
        <begin position="97"/>
        <end position="134"/>
    </location>
</feature>
<feature type="region of interest" description="Disordered" evidence="1">
    <location>
        <begin position="40"/>
        <end position="85"/>
    </location>
</feature>
<gene>
    <name evidence="2" type="ORF">TCEB3V08_LOCUS4146</name>
</gene>
<name>A0A7R9CKW7_TIMCR</name>
<dbReference type="EMBL" id="OC317536">
    <property type="protein sequence ID" value="CAD7397572.1"/>
    <property type="molecule type" value="Genomic_DNA"/>
</dbReference>
<proteinExistence type="predicted"/>
<evidence type="ECO:0000256" key="1">
    <source>
        <dbReference type="SAM" id="MobiDB-lite"/>
    </source>
</evidence>
<organism evidence="2">
    <name type="scientific">Timema cristinae</name>
    <name type="common">Walking stick</name>
    <dbReference type="NCBI Taxonomy" id="61476"/>
    <lineage>
        <taxon>Eukaryota</taxon>
        <taxon>Metazoa</taxon>
        <taxon>Ecdysozoa</taxon>
        <taxon>Arthropoda</taxon>
        <taxon>Hexapoda</taxon>
        <taxon>Insecta</taxon>
        <taxon>Pterygota</taxon>
        <taxon>Neoptera</taxon>
        <taxon>Polyneoptera</taxon>
        <taxon>Phasmatodea</taxon>
        <taxon>Timematodea</taxon>
        <taxon>Timematoidea</taxon>
        <taxon>Timematidae</taxon>
        <taxon>Timema</taxon>
    </lineage>
</organism>
<feature type="compositionally biased region" description="Polar residues" evidence="1">
    <location>
        <begin position="109"/>
        <end position="121"/>
    </location>
</feature>
<dbReference type="AlphaFoldDB" id="A0A7R9CKW7"/>
<feature type="region of interest" description="Disordered" evidence="1">
    <location>
        <begin position="1"/>
        <end position="22"/>
    </location>
</feature>
<feature type="compositionally biased region" description="Basic and acidic residues" evidence="1">
    <location>
        <begin position="1"/>
        <end position="15"/>
    </location>
</feature>
<evidence type="ECO:0000313" key="2">
    <source>
        <dbReference type="EMBL" id="CAD7397572.1"/>
    </source>
</evidence>
<protein>
    <submittedName>
        <fullName evidence="2">Uncharacterized protein</fullName>
    </submittedName>
</protein>
<accession>A0A7R9CKW7</accession>
<feature type="compositionally biased region" description="Polar residues" evidence="1">
    <location>
        <begin position="50"/>
        <end position="60"/>
    </location>
</feature>
<reference evidence="2" key="1">
    <citation type="submission" date="2020-11" db="EMBL/GenBank/DDBJ databases">
        <authorList>
            <person name="Tran Van P."/>
        </authorList>
    </citation>
    <scope>NUCLEOTIDE SEQUENCE</scope>
</reference>